<evidence type="ECO:0000256" key="3">
    <source>
        <dbReference type="ARBA" id="ARBA00004544"/>
    </source>
</evidence>
<feature type="region of interest" description="Disordered" evidence="15">
    <location>
        <begin position="1127"/>
        <end position="1147"/>
    </location>
</feature>
<evidence type="ECO:0000313" key="17">
    <source>
        <dbReference type="EMBL" id="OWF38350.1"/>
    </source>
</evidence>
<dbReference type="PANTHER" id="PTHR18916">
    <property type="entry name" value="DYNACTIN 1-RELATED MICROTUBULE-BINDING"/>
    <property type="match status" value="1"/>
</dbReference>
<dbReference type="InterPro" id="IPR022157">
    <property type="entry name" value="Dynactin"/>
</dbReference>
<reference evidence="17 18" key="1">
    <citation type="journal article" date="2017" name="Nat. Ecol. Evol.">
        <title>Scallop genome provides insights into evolution of bilaterian karyotype and development.</title>
        <authorList>
            <person name="Wang S."/>
            <person name="Zhang J."/>
            <person name="Jiao W."/>
            <person name="Li J."/>
            <person name="Xun X."/>
            <person name="Sun Y."/>
            <person name="Guo X."/>
            <person name="Huan P."/>
            <person name="Dong B."/>
            <person name="Zhang L."/>
            <person name="Hu X."/>
            <person name="Sun X."/>
            <person name="Wang J."/>
            <person name="Zhao C."/>
            <person name="Wang Y."/>
            <person name="Wang D."/>
            <person name="Huang X."/>
            <person name="Wang R."/>
            <person name="Lv J."/>
            <person name="Li Y."/>
            <person name="Zhang Z."/>
            <person name="Liu B."/>
            <person name="Lu W."/>
            <person name="Hui Y."/>
            <person name="Liang J."/>
            <person name="Zhou Z."/>
            <person name="Hou R."/>
            <person name="Li X."/>
            <person name="Liu Y."/>
            <person name="Li H."/>
            <person name="Ning X."/>
            <person name="Lin Y."/>
            <person name="Zhao L."/>
            <person name="Xing Q."/>
            <person name="Dou J."/>
            <person name="Li Y."/>
            <person name="Mao J."/>
            <person name="Guo H."/>
            <person name="Dou H."/>
            <person name="Li T."/>
            <person name="Mu C."/>
            <person name="Jiang W."/>
            <person name="Fu Q."/>
            <person name="Fu X."/>
            <person name="Miao Y."/>
            <person name="Liu J."/>
            <person name="Yu Q."/>
            <person name="Li R."/>
            <person name="Liao H."/>
            <person name="Li X."/>
            <person name="Kong Y."/>
            <person name="Jiang Z."/>
            <person name="Chourrout D."/>
            <person name="Li R."/>
            <person name="Bao Z."/>
        </authorList>
    </citation>
    <scope>NUCLEOTIDE SEQUENCE [LARGE SCALE GENOMIC DNA]</scope>
    <source>
        <strain evidence="17 18">PY_sf001</strain>
    </source>
</reference>
<evidence type="ECO:0000256" key="10">
    <source>
        <dbReference type="ARBA" id="ARBA00023017"/>
    </source>
</evidence>
<dbReference type="SMART" id="SM01052">
    <property type="entry name" value="CAP_GLY"/>
    <property type="match status" value="1"/>
</dbReference>
<dbReference type="Gene3D" id="2.30.30.190">
    <property type="entry name" value="CAP Gly-rich-like domain"/>
    <property type="match status" value="1"/>
</dbReference>
<evidence type="ECO:0000256" key="1">
    <source>
        <dbReference type="ARBA" id="ARBA00004114"/>
    </source>
</evidence>
<keyword evidence="12" id="KW-0206">Cytoskeleton</keyword>
<feature type="domain" description="CAP-Gly" evidence="16">
    <location>
        <begin position="28"/>
        <end position="70"/>
    </location>
</feature>
<dbReference type="GO" id="GO:0005874">
    <property type="term" value="C:microtubule"/>
    <property type="evidence" value="ECO:0007669"/>
    <property type="project" value="UniProtKB-KW"/>
</dbReference>
<evidence type="ECO:0000256" key="12">
    <source>
        <dbReference type="ARBA" id="ARBA00023212"/>
    </source>
</evidence>
<evidence type="ECO:0000256" key="4">
    <source>
        <dbReference type="ARBA" id="ARBA00011010"/>
    </source>
</evidence>
<comment type="subcellular location">
    <subcellularLocation>
        <location evidence="3">Cytoplasm</location>
        <location evidence="3">Cell cortex</location>
    </subcellularLocation>
    <subcellularLocation>
        <location evidence="1">Cytoplasm</location>
        <location evidence="1">Cytoskeleton</location>
        <location evidence="1">Microtubule organizing center</location>
        <location evidence="1">Centrosome</location>
        <location evidence="1">Centriole</location>
    </subcellularLocation>
    <subcellularLocation>
        <location evidence="2">Cytoplasm</location>
        <location evidence="2">Cytoskeleton</location>
        <location evidence="2">Spindle</location>
    </subcellularLocation>
</comment>
<feature type="region of interest" description="Disordered" evidence="15">
    <location>
        <begin position="79"/>
        <end position="218"/>
    </location>
</feature>
<keyword evidence="7" id="KW-0132">Cell division</keyword>
<keyword evidence="8" id="KW-0493">Microtubule</keyword>
<protein>
    <recommendedName>
        <fullName evidence="5">Dynactin subunit 1</fullName>
    </recommendedName>
</protein>
<dbReference type="PROSITE" id="PS50245">
    <property type="entry name" value="CAP_GLY_2"/>
    <property type="match status" value="1"/>
</dbReference>
<evidence type="ECO:0000256" key="11">
    <source>
        <dbReference type="ARBA" id="ARBA00023054"/>
    </source>
</evidence>
<evidence type="ECO:0000256" key="14">
    <source>
        <dbReference type="SAM" id="Coils"/>
    </source>
</evidence>
<dbReference type="EMBL" id="NEDP02005569">
    <property type="protein sequence ID" value="OWF38350.1"/>
    <property type="molecule type" value="Genomic_DNA"/>
</dbReference>
<feature type="compositionally biased region" description="Low complexity" evidence="15">
    <location>
        <begin position="195"/>
        <end position="213"/>
    </location>
</feature>
<dbReference type="GO" id="GO:0030424">
    <property type="term" value="C:axon"/>
    <property type="evidence" value="ECO:0007669"/>
    <property type="project" value="TreeGrafter"/>
</dbReference>
<organism evidence="17 18">
    <name type="scientific">Mizuhopecten yessoensis</name>
    <name type="common">Japanese scallop</name>
    <name type="synonym">Patinopecten yessoensis</name>
    <dbReference type="NCBI Taxonomy" id="6573"/>
    <lineage>
        <taxon>Eukaryota</taxon>
        <taxon>Metazoa</taxon>
        <taxon>Spiralia</taxon>
        <taxon>Lophotrochozoa</taxon>
        <taxon>Mollusca</taxon>
        <taxon>Bivalvia</taxon>
        <taxon>Autobranchia</taxon>
        <taxon>Pteriomorphia</taxon>
        <taxon>Pectinida</taxon>
        <taxon>Pectinoidea</taxon>
        <taxon>Pectinidae</taxon>
        <taxon>Mizuhopecten</taxon>
    </lineage>
</organism>
<dbReference type="GO" id="GO:0005814">
    <property type="term" value="C:centriole"/>
    <property type="evidence" value="ECO:0007669"/>
    <property type="project" value="UniProtKB-SubCell"/>
</dbReference>
<evidence type="ECO:0000256" key="15">
    <source>
        <dbReference type="SAM" id="MobiDB-lite"/>
    </source>
</evidence>
<evidence type="ECO:0000256" key="8">
    <source>
        <dbReference type="ARBA" id="ARBA00022701"/>
    </source>
</evidence>
<feature type="coiled-coil region" evidence="14">
    <location>
        <begin position="953"/>
        <end position="1058"/>
    </location>
</feature>
<dbReference type="GO" id="GO:0051301">
    <property type="term" value="P:cell division"/>
    <property type="evidence" value="ECO:0007669"/>
    <property type="project" value="UniProtKB-KW"/>
</dbReference>
<dbReference type="GO" id="GO:0000132">
    <property type="term" value="P:establishment of mitotic spindle orientation"/>
    <property type="evidence" value="ECO:0007669"/>
    <property type="project" value="TreeGrafter"/>
</dbReference>
<accession>A0A210PPB7</accession>
<name>A0A210PPB7_MIZYE</name>
<keyword evidence="18" id="KW-1185">Reference proteome</keyword>
<evidence type="ECO:0000259" key="16">
    <source>
        <dbReference type="PROSITE" id="PS50245"/>
    </source>
</evidence>
<evidence type="ECO:0000256" key="9">
    <source>
        <dbReference type="ARBA" id="ARBA00022776"/>
    </source>
</evidence>
<dbReference type="GO" id="GO:0000922">
    <property type="term" value="C:spindle pole"/>
    <property type="evidence" value="ECO:0007669"/>
    <property type="project" value="TreeGrafter"/>
</dbReference>
<evidence type="ECO:0000313" key="18">
    <source>
        <dbReference type="Proteomes" id="UP000242188"/>
    </source>
</evidence>
<dbReference type="SUPFAM" id="SSF74924">
    <property type="entry name" value="Cap-Gly domain"/>
    <property type="match status" value="1"/>
</dbReference>
<dbReference type="GO" id="GO:0007097">
    <property type="term" value="P:nuclear migration"/>
    <property type="evidence" value="ECO:0007669"/>
    <property type="project" value="TreeGrafter"/>
</dbReference>
<evidence type="ECO:0000256" key="13">
    <source>
        <dbReference type="ARBA" id="ARBA00023306"/>
    </source>
</evidence>
<feature type="compositionally biased region" description="Polar residues" evidence="15">
    <location>
        <begin position="152"/>
        <end position="164"/>
    </location>
</feature>
<dbReference type="GO" id="GO:0000776">
    <property type="term" value="C:kinetochore"/>
    <property type="evidence" value="ECO:0007669"/>
    <property type="project" value="TreeGrafter"/>
</dbReference>
<dbReference type="InterPro" id="IPR000938">
    <property type="entry name" value="CAP-Gly_domain"/>
</dbReference>
<dbReference type="GO" id="GO:0030286">
    <property type="term" value="C:dynein complex"/>
    <property type="evidence" value="ECO:0007669"/>
    <property type="project" value="UniProtKB-KW"/>
</dbReference>
<comment type="caution">
    <text evidence="17">The sequence shown here is derived from an EMBL/GenBank/DDBJ whole genome shotgun (WGS) entry which is preliminary data.</text>
</comment>
<proteinExistence type="inferred from homology"/>
<comment type="similarity">
    <text evidence="4">Belongs to the dynactin 150 kDa subunit family.</text>
</comment>
<evidence type="ECO:0000256" key="6">
    <source>
        <dbReference type="ARBA" id="ARBA00022490"/>
    </source>
</evidence>
<feature type="coiled-coil region" evidence="14">
    <location>
        <begin position="225"/>
        <end position="531"/>
    </location>
</feature>
<dbReference type="InterPro" id="IPR036859">
    <property type="entry name" value="CAP-Gly_dom_sf"/>
</dbReference>
<evidence type="ECO:0000256" key="2">
    <source>
        <dbReference type="ARBA" id="ARBA00004186"/>
    </source>
</evidence>
<dbReference type="OrthoDB" id="2130750at2759"/>
<dbReference type="Proteomes" id="UP000242188">
    <property type="component" value="Unassembled WGS sequence"/>
</dbReference>
<evidence type="ECO:0000256" key="7">
    <source>
        <dbReference type="ARBA" id="ARBA00022618"/>
    </source>
</evidence>
<evidence type="ECO:0000256" key="5">
    <source>
        <dbReference type="ARBA" id="ARBA00016574"/>
    </source>
</evidence>
<keyword evidence="13" id="KW-0131">Cell cycle</keyword>
<dbReference type="Pfam" id="PF12455">
    <property type="entry name" value="Dynactin"/>
    <property type="match status" value="1"/>
</dbReference>
<keyword evidence="11 14" id="KW-0175">Coiled coil</keyword>
<keyword evidence="10" id="KW-0243">Dynein</keyword>
<keyword evidence="9" id="KW-0498">Mitosis</keyword>
<keyword evidence="6" id="KW-0963">Cytoplasm</keyword>
<gene>
    <name evidence="17" type="ORF">KP79_PYT17271</name>
</gene>
<dbReference type="Pfam" id="PF01302">
    <property type="entry name" value="CAP_GLY"/>
    <property type="match status" value="1"/>
</dbReference>
<dbReference type="PANTHER" id="PTHR18916:SF6">
    <property type="entry name" value="DYNACTIN SUBUNIT 1"/>
    <property type="match status" value="1"/>
</dbReference>
<dbReference type="STRING" id="6573.A0A210PPB7"/>
<sequence>MADGKQLKIGTRVEVIGKGVIGAVAYIGTTLFSSGKWIGVILDDAKGKNNGVVQGKTYFTCDDNHGIFVRQSQIVALDSKEPSPVAAPEPATPVPATPKPASGIPGPRTVKRSGLRPPSYVGKSSENLVDMSATPKRAPSVPSDLSKIAATPLQTPAKESSIPSGLSRISRGASKESTPPPIVPTELKELKAPPKEVTPTSKPPSTKTTPTTPADVSSLEVKMTNLQQSQEIEGLNAEIKDLNEKLETLKIKRAEDKGKLKDFERAKLQMQQLQEYKSKIQETNKELQQQLANAKREARDIQDAFDQYKDEMSDLAESMELATLDKEMAEEKSETLQQEVDNLKERNEEVTLDLEILRGEISEKGTDGLASSYQVKQLEQQNERLKDALVKMRDLSTSDKQDAVKNQKLSEKLTNDIAVLKRDKEKLQNEVTEQQTQVIELKEQVDAALGAEEMVESLAEKNLQLEGLINELEEEKADLEALHEMNEELQENTRESELELREELDLANGRATEMQRKLDATQETIADYDATISKFRELVSSLQDTIRDMRSRQVESEQKTETPTMEAFDFKTKFAESKAYAKTIDMELRKLEVQQASYQVTLLKSFMPNSFSNRGGDQDAVGVLLMIPRVISKCELLASQVKDKFEMVENINRETVLKSHMAQQCSYALQMVLMLNTLTTIMKQYEYAMRTCSVELFLKIGTLLPEMNAHEKSVDYFIELLRKDQLDENISLDLLEKSINYFQQLHAVHLVAEKVDCTSLMANKTKLVLSACDCVSTDIARLKVLLQPGQEQTQISILLKDLENCNSDTRMCARKVKRRLPQGDGAAMPLSFGKEIRSLLEDCGKNITCVAKTLQHTALGAMQQAALLTDAEGLMPKKMEEIAYEASDKVYGKEDTGPYDCTKVSFGQVVGTMSKIANAMENGEYDFDGTREKRPPEPVVTRANTVKSQIADIETMKFKLESKEEDIKELKKLIKMKQEEFSEQQVRMNLVEKKLDNATKDGDERVEKMQRKLDEIQLQMKKKEKEFEETMDTLQSDIDTLEQEKLELKERLKILSKKTLLEGISRQAGQTVGSSPSLSSLTTVNDSPVLLQQISSLKEALNFTKQDNRRLQADRMKEKMAKLPPLQVPKKPVGLSSTDGSVKIGQLPDGTSDKLGIGNLAKETSKLLTEVNMLSACPRVVDITKRKPGVQPVSDSSNPARELVAKTAKLTLLEKKTQELQVQVTTLLAANRTGGQVRTDFSTFPTPQFARMLHEKSAESVCMGRISVPTKPGTGDLIPVNAQTRLTEDEFNQTSVSMHIHFTIPTQEDTMEH</sequence>
<dbReference type="PROSITE" id="PS00845">
    <property type="entry name" value="CAP_GLY_1"/>
    <property type="match status" value="1"/>
</dbReference>
<feature type="compositionally biased region" description="Pro residues" evidence="15">
    <location>
        <begin position="85"/>
        <end position="98"/>
    </location>
</feature>